<evidence type="ECO:0000256" key="7">
    <source>
        <dbReference type="ARBA" id="ARBA00023012"/>
    </source>
</evidence>
<evidence type="ECO:0000256" key="1">
    <source>
        <dbReference type="ARBA" id="ARBA00000085"/>
    </source>
</evidence>
<dbReference type="AlphaFoldDB" id="A0AA37UVT6"/>
<dbReference type="CDD" id="cd00082">
    <property type="entry name" value="HisKA"/>
    <property type="match status" value="1"/>
</dbReference>
<keyword evidence="5" id="KW-0808">Transferase</keyword>
<gene>
    <name evidence="11" type="ORF">GCM10025875_13090</name>
</gene>
<dbReference type="InterPro" id="IPR013656">
    <property type="entry name" value="PAS_4"/>
</dbReference>
<dbReference type="InterPro" id="IPR005467">
    <property type="entry name" value="His_kinase_dom"/>
</dbReference>
<feature type="transmembrane region" description="Helical" evidence="9">
    <location>
        <begin position="112"/>
        <end position="130"/>
    </location>
</feature>
<comment type="subcellular location">
    <subcellularLocation>
        <location evidence="2">Cell membrane</location>
    </subcellularLocation>
</comment>
<keyword evidence="6" id="KW-0418">Kinase</keyword>
<dbReference type="PANTHER" id="PTHR43047:SF72">
    <property type="entry name" value="OSMOSENSING HISTIDINE PROTEIN KINASE SLN1"/>
    <property type="match status" value="1"/>
</dbReference>
<evidence type="ECO:0000256" key="4">
    <source>
        <dbReference type="ARBA" id="ARBA00022553"/>
    </source>
</evidence>
<evidence type="ECO:0000256" key="6">
    <source>
        <dbReference type="ARBA" id="ARBA00022777"/>
    </source>
</evidence>
<comment type="catalytic activity">
    <reaction evidence="1">
        <text>ATP + protein L-histidine = ADP + protein N-phospho-L-histidine.</text>
        <dbReference type="EC" id="2.7.13.3"/>
    </reaction>
</comment>
<reference evidence="11" key="2">
    <citation type="submission" date="2023-02" db="EMBL/GenBank/DDBJ databases">
        <authorList>
            <person name="Sun Q."/>
            <person name="Mori K."/>
        </authorList>
    </citation>
    <scope>NUCLEOTIDE SEQUENCE</scope>
    <source>
        <strain evidence="11">NBRC 112290</strain>
    </source>
</reference>
<dbReference type="PROSITE" id="PS50109">
    <property type="entry name" value="HIS_KIN"/>
    <property type="match status" value="1"/>
</dbReference>
<keyword evidence="9" id="KW-0472">Membrane</keyword>
<accession>A0AA37UVT6</accession>
<dbReference type="Pfam" id="PF08448">
    <property type="entry name" value="PAS_4"/>
    <property type="match status" value="1"/>
</dbReference>
<protein>
    <recommendedName>
        <fullName evidence="3">histidine kinase</fullName>
        <ecNumber evidence="3">2.7.13.3</ecNumber>
    </recommendedName>
</protein>
<organism evidence="11 12">
    <name type="scientific">Litorihabitans aurantiacus</name>
    <dbReference type="NCBI Taxonomy" id="1930061"/>
    <lineage>
        <taxon>Bacteria</taxon>
        <taxon>Bacillati</taxon>
        <taxon>Actinomycetota</taxon>
        <taxon>Actinomycetes</taxon>
        <taxon>Micrococcales</taxon>
        <taxon>Beutenbergiaceae</taxon>
        <taxon>Litorihabitans</taxon>
    </lineage>
</organism>
<evidence type="ECO:0000256" key="9">
    <source>
        <dbReference type="SAM" id="Phobius"/>
    </source>
</evidence>
<dbReference type="GO" id="GO:0000155">
    <property type="term" value="F:phosphorelay sensor kinase activity"/>
    <property type="evidence" value="ECO:0007669"/>
    <property type="project" value="InterPro"/>
</dbReference>
<dbReference type="Proteomes" id="UP001157161">
    <property type="component" value="Unassembled WGS sequence"/>
</dbReference>
<dbReference type="GO" id="GO:0005886">
    <property type="term" value="C:plasma membrane"/>
    <property type="evidence" value="ECO:0007669"/>
    <property type="project" value="UniProtKB-SubCell"/>
</dbReference>
<evidence type="ECO:0000313" key="12">
    <source>
        <dbReference type="Proteomes" id="UP001157161"/>
    </source>
</evidence>
<keyword evidence="9" id="KW-1133">Transmembrane helix</keyword>
<keyword evidence="4" id="KW-0597">Phosphoprotein</keyword>
<sequence length="559" mass="57594">MRRRALLLHQLPFVLALVVVVGVGAGLRAGGSSVHPGVVGLVVVLALASVAVTATVRRPTGAGAVASVVTLQVATVAVVDVALVPPGPLASGLVLLPALVLAHTAGGRLGPFLLAVALPPALTIGSAVVAGAPADALVGALLTDTAAVTVITMTFLRTRGARHGRADEAAEPPPQLVADAIESGLTVYDADGGVSVRNRAMARLAERSGYDFERPGAQHMYRSDRRTPVVPGAQPVERMMRGEAVEGELYFLGPPGDQRAVEFTGTRLVDAAGPAGWVMAAHDVTDLANAVTTREEMLLTFTHELRTPLTSIIGFAEMLQDTADLEALGLARPVEVIHRNATHLSTLVQHLLQAGVEAHARLCPEPGDVLDVARQTVASFGPKAAGREVALVLESVHDHVAGTFDPLRLRQALENLVSNALKYTPAGGRARVVVTASGEDVRIDVVDDGPGIDPQDLPQLFQRGFRSVSARRTATPGMGLGLAIARDVARAHGGDVTVAERTGPGAAFTLRIPRTAVTHPGGAPGTGPATAPAPDQDQGPTRSPTPGPSPSASRARAGS</sequence>
<dbReference type="SUPFAM" id="SSF47384">
    <property type="entry name" value="Homodimeric domain of signal transducing histidine kinase"/>
    <property type="match status" value="1"/>
</dbReference>
<dbReference type="InterPro" id="IPR003594">
    <property type="entry name" value="HATPase_dom"/>
</dbReference>
<dbReference type="CDD" id="cd00075">
    <property type="entry name" value="HATPase"/>
    <property type="match status" value="1"/>
</dbReference>
<dbReference type="Pfam" id="PF00512">
    <property type="entry name" value="HisKA"/>
    <property type="match status" value="1"/>
</dbReference>
<dbReference type="Gene3D" id="1.10.287.130">
    <property type="match status" value="1"/>
</dbReference>
<evidence type="ECO:0000313" key="11">
    <source>
        <dbReference type="EMBL" id="GMA31317.1"/>
    </source>
</evidence>
<feature type="transmembrane region" description="Helical" evidence="9">
    <location>
        <begin position="38"/>
        <end position="56"/>
    </location>
</feature>
<dbReference type="PANTHER" id="PTHR43047">
    <property type="entry name" value="TWO-COMPONENT HISTIDINE PROTEIN KINASE"/>
    <property type="match status" value="1"/>
</dbReference>
<evidence type="ECO:0000256" key="8">
    <source>
        <dbReference type="SAM" id="MobiDB-lite"/>
    </source>
</evidence>
<evidence type="ECO:0000256" key="3">
    <source>
        <dbReference type="ARBA" id="ARBA00012438"/>
    </source>
</evidence>
<feature type="compositionally biased region" description="Low complexity" evidence="8">
    <location>
        <begin position="550"/>
        <end position="559"/>
    </location>
</feature>
<dbReference type="EMBL" id="BSUM01000001">
    <property type="protein sequence ID" value="GMA31317.1"/>
    <property type="molecule type" value="Genomic_DNA"/>
</dbReference>
<feature type="transmembrane region" description="Helical" evidence="9">
    <location>
        <begin position="63"/>
        <end position="83"/>
    </location>
</feature>
<comment type="caution">
    <text evidence="11">The sequence shown here is derived from an EMBL/GenBank/DDBJ whole genome shotgun (WGS) entry which is preliminary data.</text>
</comment>
<reference evidence="11" key="1">
    <citation type="journal article" date="2014" name="Int. J. Syst. Evol. Microbiol.">
        <title>Complete genome sequence of Corynebacterium casei LMG S-19264T (=DSM 44701T), isolated from a smear-ripened cheese.</title>
        <authorList>
            <consortium name="US DOE Joint Genome Institute (JGI-PGF)"/>
            <person name="Walter F."/>
            <person name="Albersmeier A."/>
            <person name="Kalinowski J."/>
            <person name="Ruckert C."/>
        </authorList>
    </citation>
    <scope>NUCLEOTIDE SEQUENCE</scope>
    <source>
        <strain evidence="11">NBRC 112290</strain>
    </source>
</reference>
<keyword evidence="9" id="KW-0812">Transmembrane</keyword>
<keyword evidence="7" id="KW-0902">Two-component regulatory system</keyword>
<dbReference type="Pfam" id="PF02518">
    <property type="entry name" value="HATPase_c"/>
    <property type="match status" value="1"/>
</dbReference>
<dbReference type="InterPro" id="IPR035965">
    <property type="entry name" value="PAS-like_dom_sf"/>
</dbReference>
<dbReference type="InterPro" id="IPR003661">
    <property type="entry name" value="HisK_dim/P_dom"/>
</dbReference>
<feature type="compositionally biased region" description="Low complexity" evidence="8">
    <location>
        <begin position="526"/>
        <end position="542"/>
    </location>
</feature>
<dbReference type="InterPro" id="IPR036890">
    <property type="entry name" value="HATPase_C_sf"/>
</dbReference>
<name>A0AA37UVT6_9MICO</name>
<keyword evidence="12" id="KW-1185">Reference proteome</keyword>
<evidence type="ECO:0000259" key="10">
    <source>
        <dbReference type="PROSITE" id="PS50109"/>
    </source>
</evidence>
<dbReference type="SMART" id="SM00388">
    <property type="entry name" value="HisKA"/>
    <property type="match status" value="1"/>
</dbReference>
<dbReference type="EC" id="2.7.13.3" evidence="3"/>
<evidence type="ECO:0000256" key="5">
    <source>
        <dbReference type="ARBA" id="ARBA00022679"/>
    </source>
</evidence>
<dbReference type="InterPro" id="IPR004358">
    <property type="entry name" value="Sig_transdc_His_kin-like_C"/>
</dbReference>
<dbReference type="SUPFAM" id="SSF55785">
    <property type="entry name" value="PYP-like sensor domain (PAS domain)"/>
    <property type="match status" value="1"/>
</dbReference>
<evidence type="ECO:0000256" key="2">
    <source>
        <dbReference type="ARBA" id="ARBA00004236"/>
    </source>
</evidence>
<dbReference type="Gene3D" id="3.30.565.10">
    <property type="entry name" value="Histidine kinase-like ATPase, C-terminal domain"/>
    <property type="match status" value="1"/>
</dbReference>
<dbReference type="InterPro" id="IPR036097">
    <property type="entry name" value="HisK_dim/P_sf"/>
</dbReference>
<dbReference type="GO" id="GO:0009927">
    <property type="term" value="F:histidine phosphotransfer kinase activity"/>
    <property type="evidence" value="ECO:0007669"/>
    <property type="project" value="TreeGrafter"/>
</dbReference>
<dbReference type="SUPFAM" id="SSF55874">
    <property type="entry name" value="ATPase domain of HSP90 chaperone/DNA topoisomerase II/histidine kinase"/>
    <property type="match status" value="1"/>
</dbReference>
<feature type="region of interest" description="Disordered" evidence="8">
    <location>
        <begin position="516"/>
        <end position="559"/>
    </location>
</feature>
<dbReference type="Gene3D" id="3.30.450.20">
    <property type="entry name" value="PAS domain"/>
    <property type="match status" value="1"/>
</dbReference>
<proteinExistence type="predicted"/>
<feature type="domain" description="Histidine kinase" evidence="10">
    <location>
        <begin position="300"/>
        <end position="516"/>
    </location>
</feature>
<feature type="transmembrane region" description="Helical" evidence="9">
    <location>
        <begin position="136"/>
        <end position="156"/>
    </location>
</feature>
<dbReference type="PRINTS" id="PR00344">
    <property type="entry name" value="BCTRLSENSOR"/>
</dbReference>
<dbReference type="SMART" id="SM00387">
    <property type="entry name" value="HATPase_c"/>
    <property type="match status" value="1"/>
</dbReference>